<dbReference type="Gene3D" id="1.20.1250.20">
    <property type="entry name" value="MFS general substrate transporter like domains"/>
    <property type="match status" value="2"/>
</dbReference>
<comment type="similarity">
    <text evidence="2">Belongs to the major facilitator superfamily.</text>
</comment>
<feature type="transmembrane region" description="Helical" evidence="8">
    <location>
        <begin position="291"/>
        <end position="311"/>
    </location>
</feature>
<evidence type="ECO:0000256" key="1">
    <source>
        <dbReference type="ARBA" id="ARBA00004127"/>
    </source>
</evidence>
<feature type="region of interest" description="Disordered" evidence="7">
    <location>
        <begin position="1"/>
        <end position="58"/>
    </location>
</feature>
<keyword evidence="5 8" id="KW-1133">Transmembrane helix</keyword>
<protein>
    <submittedName>
        <fullName evidence="10">Major facilitator superfamily transporter</fullName>
    </submittedName>
</protein>
<dbReference type="InterPro" id="IPR020846">
    <property type="entry name" value="MFS_dom"/>
</dbReference>
<evidence type="ECO:0000256" key="5">
    <source>
        <dbReference type="ARBA" id="ARBA00022989"/>
    </source>
</evidence>
<evidence type="ECO:0000259" key="9">
    <source>
        <dbReference type="PROSITE" id="PS50850"/>
    </source>
</evidence>
<feature type="transmembrane region" description="Helical" evidence="8">
    <location>
        <begin position="223"/>
        <end position="243"/>
    </location>
</feature>
<sequence>MKRNAPMTEAKQISQTQPSQQVLRSSSPSSDEDVNNQAASAGRPQPKDDTDAESIGGQRNTMSRKRMLLAFSALSVCLFVSFIDQTSVSTAVPAIAEDLDTGTATSWIGTSFLIASTAFQLINGRLSDIFGRKNLLMICLVLMAVGDVLCGFSRTKEQLFAFRAVAGIGGGGINSIVMIIVSDITTLENRGKYQGVLGAVLALANGVGPFVGGAVVQESTWRWVFWMVPIISAPAAVTILFCLPLKHRPGNYSEKVKKIDYGGIALNMASTLLLLIPLSGGGVTYPWSSPFVIAGVVVGAVLAVLFVLYEWRLAKLPIMPLHLYQAPHCSALFGQTFLMGQAYFGNLFYLPIYFQSILNYEPLVSGALILPVIITTSGLSILSGQYMLRVGRYMPCILAGFFLWTLGNGLTILFDRDTGLGKLIPILVVMGAGIGLTLQPTLVGMYANSRAEDRAVTTGLRNFIRTIGGAFGLVISGVILSNTLRRDLHGKDFVSDAVIAELTSSTYTLDQKGFSDAEKAVILEAYMKGLHYIFVYYVICSGLSLVLTLGVGNTGLKAKRAAPSEEASEAPKGVSEDAPMRDQEKAIEN</sequence>
<gene>
    <name evidence="10" type="ORF">CSIM01_02154</name>
</gene>
<evidence type="ECO:0000313" key="10">
    <source>
        <dbReference type="EMBL" id="KXH29085.1"/>
    </source>
</evidence>
<feature type="transmembrane region" description="Helical" evidence="8">
    <location>
        <begin position="193"/>
        <end position="211"/>
    </location>
</feature>
<keyword evidence="11" id="KW-1185">Reference proteome</keyword>
<dbReference type="GO" id="GO:0005886">
    <property type="term" value="C:plasma membrane"/>
    <property type="evidence" value="ECO:0007669"/>
    <property type="project" value="TreeGrafter"/>
</dbReference>
<dbReference type="Pfam" id="PF07690">
    <property type="entry name" value="MFS_1"/>
    <property type="match status" value="1"/>
</dbReference>
<feature type="transmembrane region" description="Helical" evidence="8">
    <location>
        <begin position="104"/>
        <end position="122"/>
    </location>
</feature>
<feature type="transmembrane region" description="Helical" evidence="8">
    <location>
        <begin position="332"/>
        <end position="352"/>
    </location>
</feature>
<feature type="region of interest" description="Disordered" evidence="7">
    <location>
        <begin position="559"/>
        <end position="589"/>
    </location>
</feature>
<proteinExistence type="inferred from homology"/>
<evidence type="ECO:0000256" key="3">
    <source>
        <dbReference type="ARBA" id="ARBA00022448"/>
    </source>
</evidence>
<dbReference type="EMBL" id="JFBX01000758">
    <property type="protein sequence ID" value="KXH29085.1"/>
    <property type="molecule type" value="Genomic_DNA"/>
</dbReference>
<dbReference type="FunFam" id="1.20.1720.10:FF:000013">
    <property type="entry name" value="Related to multidrug resistance proteins"/>
    <property type="match status" value="1"/>
</dbReference>
<feature type="transmembrane region" description="Helical" evidence="8">
    <location>
        <begin position="533"/>
        <end position="551"/>
    </location>
</feature>
<feature type="compositionally biased region" description="Low complexity" evidence="7">
    <location>
        <begin position="17"/>
        <end position="29"/>
    </location>
</feature>
<dbReference type="SUPFAM" id="SSF103473">
    <property type="entry name" value="MFS general substrate transporter"/>
    <property type="match status" value="1"/>
</dbReference>
<dbReference type="PANTHER" id="PTHR23501">
    <property type="entry name" value="MAJOR FACILITATOR SUPERFAMILY"/>
    <property type="match status" value="1"/>
</dbReference>
<feature type="transmembrane region" description="Helical" evidence="8">
    <location>
        <begin position="463"/>
        <end position="484"/>
    </location>
</feature>
<feature type="compositionally biased region" description="Basic and acidic residues" evidence="7">
    <location>
        <begin position="574"/>
        <end position="589"/>
    </location>
</feature>
<evidence type="ECO:0000256" key="2">
    <source>
        <dbReference type="ARBA" id="ARBA00008335"/>
    </source>
</evidence>
<dbReference type="PRINTS" id="PR01036">
    <property type="entry name" value="TCRTETB"/>
</dbReference>
<feature type="transmembrane region" description="Helical" evidence="8">
    <location>
        <begin position="394"/>
        <end position="414"/>
    </location>
</feature>
<evidence type="ECO:0000256" key="8">
    <source>
        <dbReference type="SAM" id="Phobius"/>
    </source>
</evidence>
<evidence type="ECO:0000256" key="7">
    <source>
        <dbReference type="SAM" id="MobiDB-lite"/>
    </source>
</evidence>
<evidence type="ECO:0000313" key="11">
    <source>
        <dbReference type="Proteomes" id="UP000070328"/>
    </source>
</evidence>
<feature type="transmembrane region" description="Helical" evidence="8">
    <location>
        <begin position="264"/>
        <end position="285"/>
    </location>
</feature>
<organism evidence="10 11">
    <name type="scientific">Colletotrichum simmondsii</name>
    <dbReference type="NCBI Taxonomy" id="703756"/>
    <lineage>
        <taxon>Eukaryota</taxon>
        <taxon>Fungi</taxon>
        <taxon>Dikarya</taxon>
        <taxon>Ascomycota</taxon>
        <taxon>Pezizomycotina</taxon>
        <taxon>Sordariomycetes</taxon>
        <taxon>Hypocreomycetidae</taxon>
        <taxon>Glomerellales</taxon>
        <taxon>Glomerellaceae</taxon>
        <taxon>Colletotrichum</taxon>
        <taxon>Colletotrichum acutatum species complex</taxon>
    </lineage>
</organism>
<accession>A0A135RZK5</accession>
<dbReference type="InterPro" id="IPR011701">
    <property type="entry name" value="MFS"/>
</dbReference>
<feature type="transmembrane region" description="Helical" evidence="8">
    <location>
        <begin position="160"/>
        <end position="181"/>
    </location>
</feature>
<dbReference type="Proteomes" id="UP000070328">
    <property type="component" value="Unassembled WGS sequence"/>
</dbReference>
<reference evidence="10 11" key="1">
    <citation type="submission" date="2014-02" db="EMBL/GenBank/DDBJ databases">
        <title>The genome sequence of Colletotrichum simmondsii CBS122122.</title>
        <authorList>
            <person name="Baroncelli R."/>
            <person name="Thon M.R."/>
        </authorList>
    </citation>
    <scope>NUCLEOTIDE SEQUENCE [LARGE SCALE GENOMIC DNA]</scope>
    <source>
        <strain evidence="10 11">CBS122122</strain>
    </source>
</reference>
<feature type="transmembrane region" description="Helical" evidence="8">
    <location>
        <begin position="364"/>
        <end position="382"/>
    </location>
</feature>
<dbReference type="GO" id="GO:0046943">
    <property type="term" value="F:carboxylic acid transmembrane transporter activity"/>
    <property type="evidence" value="ECO:0007669"/>
    <property type="project" value="UniProtKB-ARBA"/>
</dbReference>
<keyword evidence="4 8" id="KW-0812">Transmembrane</keyword>
<keyword evidence="6 8" id="KW-0472">Membrane</keyword>
<feature type="domain" description="Major facilitator superfamily (MFS) profile" evidence="9">
    <location>
        <begin position="70"/>
        <end position="543"/>
    </location>
</feature>
<dbReference type="GO" id="GO:0012505">
    <property type="term" value="C:endomembrane system"/>
    <property type="evidence" value="ECO:0007669"/>
    <property type="project" value="UniProtKB-SubCell"/>
</dbReference>
<evidence type="ECO:0000256" key="4">
    <source>
        <dbReference type="ARBA" id="ARBA00022692"/>
    </source>
</evidence>
<dbReference type="PROSITE" id="PS50850">
    <property type="entry name" value="MFS"/>
    <property type="match status" value="1"/>
</dbReference>
<feature type="transmembrane region" description="Helical" evidence="8">
    <location>
        <begin position="420"/>
        <end position="442"/>
    </location>
</feature>
<feature type="transmembrane region" description="Helical" evidence="8">
    <location>
        <begin position="67"/>
        <end position="84"/>
    </location>
</feature>
<keyword evidence="3" id="KW-0813">Transport</keyword>
<evidence type="ECO:0000256" key="6">
    <source>
        <dbReference type="ARBA" id="ARBA00023136"/>
    </source>
</evidence>
<dbReference type="AlphaFoldDB" id="A0A135RZK5"/>
<comment type="caution">
    <text evidence="10">The sequence shown here is derived from an EMBL/GenBank/DDBJ whole genome shotgun (WGS) entry which is preliminary data.</text>
</comment>
<dbReference type="OrthoDB" id="10021397at2759"/>
<comment type="subcellular location">
    <subcellularLocation>
        <location evidence="1">Endomembrane system</location>
        <topology evidence="1">Multi-pass membrane protein</topology>
    </subcellularLocation>
</comment>
<name>A0A135RZK5_9PEZI</name>
<feature type="transmembrane region" description="Helical" evidence="8">
    <location>
        <begin position="134"/>
        <end position="154"/>
    </location>
</feature>
<dbReference type="PANTHER" id="PTHR23501:SF78">
    <property type="entry name" value="MAJOR FACILITATOR SUPERFAMILY (MFS) PROFILE DOMAIN-CONTAINING PROTEIN-RELATED"/>
    <property type="match status" value="1"/>
</dbReference>
<dbReference type="CDD" id="cd17502">
    <property type="entry name" value="MFS_Azr1_MDR_like"/>
    <property type="match status" value="1"/>
</dbReference>
<dbReference type="InterPro" id="IPR036259">
    <property type="entry name" value="MFS_trans_sf"/>
</dbReference>